<organism evidence="2 3">
    <name type="scientific">Stutzerimonas marianensis</name>
    <dbReference type="NCBI Taxonomy" id="2929513"/>
    <lineage>
        <taxon>Bacteria</taxon>
        <taxon>Pseudomonadati</taxon>
        <taxon>Pseudomonadota</taxon>
        <taxon>Gammaproteobacteria</taxon>
        <taxon>Pseudomonadales</taxon>
        <taxon>Pseudomonadaceae</taxon>
        <taxon>Stutzerimonas</taxon>
    </lineage>
</organism>
<keyword evidence="1" id="KW-1133">Transmembrane helix</keyword>
<evidence type="ECO:0000313" key="3">
    <source>
        <dbReference type="Proteomes" id="UP001139682"/>
    </source>
</evidence>
<evidence type="ECO:0000256" key="1">
    <source>
        <dbReference type="SAM" id="Phobius"/>
    </source>
</evidence>
<feature type="transmembrane region" description="Helical" evidence="1">
    <location>
        <begin position="12"/>
        <end position="35"/>
    </location>
</feature>
<protein>
    <submittedName>
        <fullName evidence="2">Uncharacterized protein</fullName>
    </submittedName>
</protein>
<keyword evidence="1" id="KW-0812">Transmembrane</keyword>
<dbReference type="AlphaFoldDB" id="A0A9X2ATW4"/>
<proteinExistence type="predicted"/>
<dbReference type="EMBL" id="JALGRD010000002">
    <property type="protein sequence ID" value="MCJ0972471.1"/>
    <property type="molecule type" value="Genomic_DNA"/>
</dbReference>
<keyword evidence="3" id="KW-1185">Reference proteome</keyword>
<accession>A0A9X2ATW4</accession>
<comment type="caution">
    <text evidence="2">The sequence shown here is derived from an EMBL/GenBank/DDBJ whole genome shotgun (WGS) entry which is preliminary data.</text>
</comment>
<sequence>MTKRLISRFSPFHIYYFPGLFVSPWSFASVFAVALPSGIRILRFCLFSPPCTVGYR</sequence>
<name>A0A9X2ATW4_9GAMM</name>
<keyword evidence="1" id="KW-0472">Membrane</keyword>
<reference evidence="2" key="1">
    <citation type="submission" date="2022-03" db="EMBL/GenBank/DDBJ databases">
        <title>Pseudomonas marianensis sp. nov., a marine bacterium isolated from deep-sea sediments of the Mariana Trench.</title>
        <authorList>
            <person name="Wei Y."/>
        </authorList>
    </citation>
    <scope>NUCLEOTIDE SEQUENCE</scope>
    <source>
        <strain evidence="2">PS1</strain>
    </source>
</reference>
<gene>
    <name evidence="2" type="ORF">MST27_03665</name>
</gene>
<dbReference type="Proteomes" id="UP001139682">
    <property type="component" value="Unassembled WGS sequence"/>
</dbReference>
<dbReference type="RefSeq" id="WP_243604666.1">
    <property type="nucleotide sequence ID" value="NZ_JALGRD010000002.1"/>
</dbReference>
<evidence type="ECO:0000313" key="2">
    <source>
        <dbReference type="EMBL" id="MCJ0972471.1"/>
    </source>
</evidence>